<name>A0A8J3GYY8_9RHOB</name>
<dbReference type="RefSeq" id="WP_189680717.1">
    <property type="nucleotide sequence ID" value="NZ_BNCJ01000007.1"/>
</dbReference>
<evidence type="ECO:0000256" key="1">
    <source>
        <dbReference type="SAM" id="Phobius"/>
    </source>
</evidence>
<dbReference type="PANTHER" id="PTHR32309">
    <property type="entry name" value="TYROSINE-PROTEIN KINASE"/>
    <property type="match status" value="1"/>
</dbReference>
<comment type="caution">
    <text evidence="2">The sequence shown here is derived from an EMBL/GenBank/DDBJ whole genome shotgun (WGS) entry which is preliminary data.</text>
</comment>
<reference evidence="2" key="1">
    <citation type="journal article" date="2014" name="Int. J. Syst. Evol. Microbiol.">
        <title>Complete genome sequence of Corynebacterium casei LMG S-19264T (=DSM 44701T), isolated from a smear-ripened cheese.</title>
        <authorList>
            <consortium name="US DOE Joint Genome Institute (JGI-PGF)"/>
            <person name="Walter F."/>
            <person name="Albersmeier A."/>
            <person name="Kalinowski J."/>
            <person name="Ruckert C."/>
        </authorList>
    </citation>
    <scope>NUCLEOTIDE SEQUENCE</scope>
    <source>
        <strain evidence="2">KCTC 42650</strain>
    </source>
</reference>
<dbReference type="Proteomes" id="UP000626220">
    <property type="component" value="Unassembled WGS sequence"/>
</dbReference>
<feature type="transmembrane region" description="Helical" evidence="1">
    <location>
        <begin position="321"/>
        <end position="343"/>
    </location>
</feature>
<dbReference type="AlphaFoldDB" id="A0A8J3GYY8"/>
<dbReference type="InterPro" id="IPR050445">
    <property type="entry name" value="Bact_polysacc_biosynth/exp"/>
</dbReference>
<evidence type="ECO:0000313" key="2">
    <source>
        <dbReference type="EMBL" id="GHF54894.1"/>
    </source>
</evidence>
<evidence type="ECO:0008006" key="4">
    <source>
        <dbReference type="Google" id="ProtNLM"/>
    </source>
</evidence>
<dbReference type="EMBL" id="BNCJ01000007">
    <property type="protein sequence ID" value="GHF54894.1"/>
    <property type="molecule type" value="Genomic_DNA"/>
</dbReference>
<feature type="transmembrane region" description="Helical" evidence="1">
    <location>
        <begin position="20"/>
        <end position="39"/>
    </location>
</feature>
<organism evidence="2 3">
    <name type="scientific">Seohaeicola zhoushanensis</name>
    <dbReference type="NCBI Taxonomy" id="1569283"/>
    <lineage>
        <taxon>Bacteria</taxon>
        <taxon>Pseudomonadati</taxon>
        <taxon>Pseudomonadota</taxon>
        <taxon>Alphaproteobacteria</taxon>
        <taxon>Rhodobacterales</taxon>
        <taxon>Roseobacteraceae</taxon>
        <taxon>Seohaeicola</taxon>
    </lineage>
</organism>
<keyword evidence="1" id="KW-0812">Transmembrane</keyword>
<keyword evidence="3" id="KW-1185">Reference proteome</keyword>
<reference evidence="2" key="2">
    <citation type="submission" date="2020-09" db="EMBL/GenBank/DDBJ databases">
        <authorList>
            <person name="Sun Q."/>
            <person name="Kim S."/>
        </authorList>
    </citation>
    <scope>NUCLEOTIDE SEQUENCE</scope>
    <source>
        <strain evidence="2">KCTC 42650</strain>
    </source>
</reference>
<protein>
    <recommendedName>
        <fullName evidence="4">Polysaccharide chain length determinant N-terminal domain-containing protein</fullName>
    </recommendedName>
</protein>
<dbReference type="PANTHER" id="PTHR32309:SF31">
    <property type="entry name" value="CAPSULAR EXOPOLYSACCHARIDE FAMILY"/>
    <property type="match status" value="1"/>
</dbReference>
<evidence type="ECO:0000313" key="3">
    <source>
        <dbReference type="Proteomes" id="UP000626220"/>
    </source>
</evidence>
<accession>A0A8J3GYY8</accession>
<sequence>MKTLPRLDETLDTLRRRSSLILAVMSLGFVLSAGLGTMVKPTYEAREVIQSVAPRLDGEVDTGRLRNQVDGLIRAMESNEALLAVASAYDLFADQPRTSPVAQAAKLRQELDLRIEPSTDPDAPLRIHVAARWNDPEQARLLAQELGHRLIRESVLLRIAEAQAAIDFTTARERELAADLADQERRISAFRTEHDAELARRDPEGMDALSRLDGEILEIDRARNALDGADAAVPLDRRRAELAAERRALLRRLAPPASLEQDYAGLLRGLAGISDQLDEAREAREAAELAHMMETRRMAERLTVVIPAEAPETPLRDPRAAIAFGGGLLTMVLAVALALFLDWRSPVVRTTRQLRRLTGAETIVSVPRADPASRRPRNGAGPL</sequence>
<keyword evidence="1" id="KW-1133">Transmembrane helix</keyword>
<proteinExistence type="predicted"/>
<keyword evidence="1" id="KW-0472">Membrane</keyword>
<gene>
    <name evidence="2" type="ORF">GCM10017056_28030</name>
</gene>